<sequence>MAKSFQAQTPYPDSVVFYRRTSKAKRVHAMFISYRKKVKKQSPDLYFPHMELNELKFIRSLFFERFGLQFDRHSVDLRPGNLVSSEIIKLFVKKMPQDAMSPETIVETNIAASVESVTEDSVSTDNLGFRDSDAVKIEIFKTWIGRKNIMKDSSKFLHLNLVVSRKQIDHCS</sequence>
<organism evidence="1 2">
    <name type="scientific">Brassica cretica</name>
    <name type="common">Mustard</name>
    <dbReference type="NCBI Taxonomy" id="69181"/>
    <lineage>
        <taxon>Eukaryota</taxon>
        <taxon>Viridiplantae</taxon>
        <taxon>Streptophyta</taxon>
        <taxon>Embryophyta</taxon>
        <taxon>Tracheophyta</taxon>
        <taxon>Spermatophyta</taxon>
        <taxon>Magnoliopsida</taxon>
        <taxon>eudicotyledons</taxon>
        <taxon>Gunneridae</taxon>
        <taxon>Pentapetalae</taxon>
        <taxon>rosids</taxon>
        <taxon>malvids</taxon>
        <taxon>Brassicales</taxon>
        <taxon>Brassicaceae</taxon>
        <taxon>Brassiceae</taxon>
        <taxon>Brassica</taxon>
    </lineage>
</organism>
<keyword evidence="2" id="KW-1185">Reference proteome</keyword>
<proteinExistence type="predicted"/>
<evidence type="ECO:0000313" key="2">
    <source>
        <dbReference type="Proteomes" id="UP000266723"/>
    </source>
</evidence>
<accession>A0ABQ7BWD8</accession>
<reference evidence="1 2" key="1">
    <citation type="journal article" date="2020" name="BMC Genomics">
        <title>Intraspecific diversification of the crop wild relative Brassica cretica Lam. using demographic model selection.</title>
        <authorList>
            <person name="Kioukis A."/>
            <person name="Michalopoulou V.A."/>
            <person name="Briers L."/>
            <person name="Pirintsos S."/>
            <person name="Studholme D.J."/>
            <person name="Pavlidis P."/>
            <person name="Sarris P.F."/>
        </authorList>
    </citation>
    <scope>NUCLEOTIDE SEQUENCE [LARGE SCALE GENOMIC DNA]</scope>
    <source>
        <strain evidence="2">cv. PFS-1207/04</strain>
    </source>
</reference>
<dbReference type="Proteomes" id="UP000266723">
    <property type="component" value="Unassembled WGS sequence"/>
</dbReference>
<name>A0ABQ7BWD8_BRACR</name>
<comment type="caution">
    <text evidence="1">The sequence shown here is derived from an EMBL/GenBank/DDBJ whole genome shotgun (WGS) entry which is preliminary data.</text>
</comment>
<evidence type="ECO:0000313" key="1">
    <source>
        <dbReference type="EMBL" id="KAF3544180.1"/>
    </source>
</evidence>
<dbReference type="EMBL" id="QGKV02000832">
    <property type="protein sequence ID" value="KAF3544180.1"/>
    <property type="molecule type" value="Genomic_DNA"/>
</dbReference>
<protein>
    <submittedName>
        <fullName evidence="1">Uncharacterized protein</fullName>
    </submittedName>
</protein>
<gene>
    <name evidence="1" type="ORF">DY000_02005106</name>
</gene>